<dbReference type="Proteomes" id="UP000248857">
    <property type="component" value="Unassembled WGS sequence"/>
</dbReference>
<organism evidence="2 3">
    <name type="scientific">Acaryochloris thomasi RCC1774</name>
    <dbReference type="NCBI Taxonomy" id="1764569"/>
    <lineage>
        <taxon>Bacteria</taxon>
        <taxon>Bacillati</taxon>
        <taxon>Cyanobacteriota</taxon>
        <taxon>Cyanophyceae</taxon>
        <taxon>Acaryochloridales</taxon>
        <taxon>Acaryochloridaceae</taxon>
        <taxon>Acaryochloris</taxon>
        <taxon>Acaryochloris thomasi</taxon>
    </lineage>
</organism>
<name>A0A2W1JG51_9CYAN</name>
<reference evidence="2 3" key="1">
    <citation type="journal article" date="2018" name="Sci. Rep.">
        <title>A novel species of the marine cyanobacterium Acaryochloris with a unique pigment content and lifestyle.</title>
        <authorList>
            <person name="Partensky F."/>
            <person name="Six C."/>
            <person name="Ratin M."/>
            <person name="Garczarek L."/>
            <person name="Vaulot D."/>
            <person name="Probert I."/>
            <person name="Calteau A."/>
            <person name="Gourvil P."/>
            <person name="Marie D."/>
            <person name="Grebert T."/>
            <person name="Bouchier C."/>
            <person name="Le Panse S."/>
            <person name="Gachenot M."/>
            <person name="Rodriguez F."/>
            <person name="Garrido J.L."/>
        </authorList>
    </citation>
    <scope>NUCLEOTIDE SEQUENCE [LARGE SCALE GENOMIC DNA]</scope>
    <source>
        <strain evidence="2 3">RCC1774</strain>
    </source>
</reference>
<protein>
    <submittedName>
        <fullName evidence="2">Uncharacterized protein</fullName>
    </submittedName>
</protein>
<gene>
    <name evidence="2" type="ORF">C1752_03394</name>
</gene>
<sequence length="148" mass="16359">MVLLGFAGCVAGVGYFGQRVYTEIQKPVNEDDIVAALGDIPVYQPSKFDPELTKVLRSSTAILPDRLVATHAAFRSPDPEDTVIDWYKTEMSELGYESSDTELGFIRQVQFENGRDSLLVQLQPDSEGAEGSSRISLSLFQPLQSQEK</sequence>
<dbReference type="EMBL" id="PQWO01000009">
    <property type="protein sequence ID" value="PZD72559.1"/>
    <property type="molecule type" value="Genomic_DNA"/>
</dbReference>
<keyword evidence="3" id="KW-1185">Reference proteome</keyword>
<feature type="compositionally biased region" description="Polar residues" evidence="1">
    <location>
        <begin position="133"/>
        <end position="148"/>
    </location>
</feature>
<evidence type="ECO:0000313" key="3">
    <source>
        <dbReference type="Proteomes" id="UP000248857"/>
    </source>
</evidence>
<comment type="caution">
    <text evidence="2">The sequence shown here is derived from an EMBL/GenBank/DDBJ whole genome shotgun (WGS) entry which is preliminary data.</text>
</comment>
<proteinExistence type="predicted"/>
<feature type="region of interest" description="Disordered" evidence="1">
    <location>
        <begin position="125"/>
        <end position="148"/>
    </location>
</feature>
<evidence type="ECO:0000256" key="1">
    <source>
        <dbReference type="SAM" id="MobiDB-lite"/>
    </source>
</evidence>
<dbReference type="AlphaFoldDB" id="A0A2W1JG51"/>
<accession>A0A2W1JG51</accession>
<evidence type="ECO:0000313" key="2">
    <source>
        <dbReference type="EMBL" id="PZD72559.1"/>
    </source>
</evidence>